<evidence type="ECO:0000259" key="5">
    <source>
        <dbReference type="Pfam" id="PF00171"/>
    </source>
</evidence>
<sequence>MQIQNASLFRQQCHVNGQWVDATDGEVVPVTNPANGKSIGSVPRMTAADVEAAIAAADKALPAWRATSARDRSRLLRRWFDLCMANQEDLATILTLEQGKPLKESRGEIAYGSGFLEWFSEEARRVYGDIIPAPSSDRRIVVIKQPVGVVAAITPWNFPNAMITRKAGAALAAGCTIVIKPASATPFSALALAVLAKEAGIPDGVLNVVTGSASVVGGVLTASRVVRKLSFTGSTEVGKTLLEQCAGTVKKVSMELGGNAPFLIFDDADLDAAVAGVMASKFRNAGQTCVCANRIFVQDGIYDAFAEKLRVAVEAQAVGDGMAPGIDLGPLIDDAAVDKVREHIEDAVALGARVFTGGHAHKLGGRFFEPTILTDVSPQAKLMNEETFGPVAPLIHFKTEAEGVAMANDTPFGLAAYFYTTDYARSWRVAEALECGIVGLNEGLISTEVAPFGGVKESGIGREGSKYGIEDYIEVKYICAGGLAAR</sequence>
<name>A0ABN7YH75_9BURK</name>
<evidence type="ECO:0000256" key="4">
    <source>
        <dbReference type="RuleBase" id="RU003345"/>
    </source>
</evidence>
<evidence type="ECO:0000256" key="1">
    <source>
        <dbReference type="ARBA" id="ARBA00009986"/>
    </source>
</evidence>
<dbReference type="InterPro" id="IPR010102">
    <property type="entry name" value="Succ_semiAld_DH"/>
</dbReference>
<accession>A0ABN7YH75</accession>
<protein>
    <submittedName>
        <fullName evidence="6">Succinate-semialdehyde dehydrogenase [NADP(+)] GabD</fullName>
        <ecNumber evidence="6">1.2.1.79</ecNumber>
    </submittedName>
</protein>
<dbReference type="PROSITE" id="PS00687">
    <property type="entry name" value="ALDEHYDE_DEHYDR_GLU"/>
    <property type="match status" value="1"/>
</dbReference>
<organism evidence="6 7">
    <name type="scientific">Cupriavidus pampae</name>
    <dbReference type="NCBI Taxonomy" id="659251"/>
    <lineage>
        <taxon>Bacteria</taxon>
        <taxon>Pseudomonadati</taxon>
        <taxon>Pseudomonadota</taxon>
        <taxon>Betaproteobacteria</taxon>
        <taxon>Burkholderiales</taxon>
        <taxon>Burkholderiaceae</taxon>
        <taxon>Cupriavidus</taxon>
    </lineage>
</organism>
<evidence type="ECO:0000313" key="6">
    <source>
        <dbReference type="EMBL" id="CAG9172828.1"/>
    </source>
</evidence>
<comment type="similarity">
    <text evidence="1 4">Belongs to the aldehyde dehydrogenase family.</text>
</comment>
<dbReference type="Gene3D" id="3.40.605.10">
    <property type="entry name" value="Aldehyde Dehydrogenase, Chain A, domain 1"/>
    <property type="match status" value="1"/>
</dbReference>
<dbReference type="PANTHER" id="PTHR43353:SF5">
    <property type="entry name" value="SUCCINATE-SEMIALDEHYDE DEHYDROGENASE, MITOCHONDRIAL"/>
    <property type="match status" value="1"/>
</dbReference>
<dbReference type="Pfam" id="PF00171">
    <property type="entry name" value="Aldedh"/>
    <property type="match status" value="1"/>
</dbReference>
<feature type="active site" evidence="3">
    <location>
        <position position="255"/>
    </location>
</feature>
<feature type="domain" description="Aldehyde dehydrogenase" evidence="5">
    <location>
        <begin position="19"/>
        <end position="478"/>
    </location>
</feature>
<comment type="caution">
    <text evidence="6">The sequence shown here is derived from an EMBL/GenBank/DDBJ whole genome shotgun (WGS) entry which is preliminary data.</text>
</comment>
<proteinExistence type="inferred from homology"/>
<dbReference type="InterPro" id="IPR050740">
    <property type="entry name" value="Aldehyde_DH_Superfamily"/>
</dbReference>
<dbReference type="PROSITE" id="PS00070">
    <property type="entry name" value="ALDEHYDE_DEHYDR_CYS"/>
    <property type="match status" value="1"/>
</dbReference>
<keyword evidence="2 4" id="KW-0560">Oxidoreductase</keyword>
<dbReference type="InterPro" id="IPR016163">
    <property type="entry name" value="Ald_DH_C"/>
</dbReference>
<dbReference type="InterPro" id="IPR015590">
    <property type="entry name" value="Aldehyde_DH_dom"/>
</dbReference>
<reference evidence="6 7" key="1">
    <citation type="submission" date="2021-08" db="EMBL/GenBank/DDBJ databases">
        <authorList>
            <person name="Peeters C."/>
        </authorList>
    </citation>
    <scope>NUCLEOTIDE SEQUENCE [LARGE SCALE GENOMIC DNA]</scope>
    <source>
        <strain evidence="6 7">LMG 32289</strain>
    </source>
</reference>
<dbReference type="InterPro" id="IPR029510">
    <property type="entry name" value="Ald_DH_CS_GLU"/>
</dbReference>
<gene>
    <name evidence="6" type="primary">gabD_1</name>
    <name evidence="6" type="ORF">LMG32289_02693</name>
</gene>
<dbReference type="Proteomes" id="UP000706525">
    <property type="component" value="Unassembled WGS sequence"/>
</dbReference>
<dbReference type="EMBL" id="CAJZAG010000005">
    <property type="protein sequence ID" value="CAG9172828.1"/>
    <property type="molecule type" value="Genomic_DNA"/>
</dbReference>
<keyword evidence="7" id="KW-1185">Reference proteome</keyword>
<dbReference type="EC" id="1.2.1.79" evidence="6"/>
<evidence type="ECO:0000256" key="2">
    <source>
        <dbReference type="ARBA" id="ARBA00023002"/>
    </source>
</evidence>
<dbReference type="SUPFAM" id="SSF53720">
    <property type="entry name" value="ALDH-like"/>
    <property type="match status" value="1"/>
</dbReference>
<dbReference type="InterPro" id="IPR016161">
    <property type="entry name" value="Ald_DH/histidinol_DH"/>
</dbReference>
<dbReference type="NCBIfam" id="TIGR01780">
    <property type="entry name" value="SSADH"/>
    <property type="match status" value="1"/>
</dbReference>
<dbReference type="InterPro" id="IPR016160">
    <property type="entry name" value="Ald_DH_CS_CYS"/>
</dbReference>
<dbReference type="CDD" id="cd07103">
    <property type="entry name" value="ALDH_F5_SSADH_GabD"/>
    <property type="match status" value="1"/>
</dbReference>
<dbReference type="GO" id="GO:0036243">
    <property type="term" value="F:succinate-semialdehyde dehydrogenase (NADP+) activity"/>
    <property type="evidence" value="ECO:0007669"/>
    <property type="project" value="UniProtKB-EC"/>
</dbReference>
<dbReference type="PANTHER" id="PTHR43353">
    <property type="entry name" value="SUCCINATE-SEMIALDEHYDE DEHYDROGENASE, MITOCHONDRIAL"/>
    <property type="match status" value="1"/>
</dbReference>
<dbReference type="RefSeq" id="WP_223988899.1">
    <property type="nucleotide sequence ID" value="NZ_CAJZAG010000005.1"/>
</dbReference>
<evidence type="ECO:0000313" key="7">
    <source>
        <dbReference type="Proteomes" id="UP000706525"/>
    </source>
</evidence>
<dbReference type="InterPro" id="IPR016162">
    <property type="entry name" value="Ald_DH_N"/>
</dbReference>
<evidence type="ECO:0000256" key="3">
    <source>
        <dbReference type="PROSITE-ProRule" id="PRU10007"/>
    </source>
</evidence>
<dbReference type="Gene3D" id="3.40.309.10">
    <property type="entry name" value="Aldehyde Dehydrogenase, Chain A, domain 2"/>
    <property type="match status" value="1"/>
</dbReference>